<keyword evidence="2" id="KW-1185">Reference proteome</keyword>
<name>A0ABQ6YXR4_9ENTE</name>
<accession>A0ABQ6YXR4</accession>
<dbReference type="SUPFAM" id="SSF158504">
    <property type="entry name" value="BH2638-like"/>
    <property type="match status" value="1"/>
</dbReference>
<dbReference type="PIRSF" id="PIRSF037260">
    <property type="entry name" value="UPF0223"/>
    <property type="match status" value="1"/>
</dbReference>
<comment type="caution">
    <text evidence="1">The sequence shown here is derived from an EMBL/GenBank/DDBJ whole genome shotgun (WGS) entry which is preliminary data.</text>
</comment>
<dbReference type="InterPro" id="IPR007920">
    <property type="entry name" value="UPF0223"/>
</dbReference>
<dbReference type="NCBIfam" id="NF003353">
    <property type="entry name" value="PRK04387.1"/>
    <property type="match status" value="1"/>
</dbReference>
<sequence length="91" mass="10686">MKEYQYPLNLDWTTDEMVIVMNMWDALEQSYEKGISAESFMKAHQAFKTVVRSIGEERRLGREFEELTGYSLYRALQEAKANPTKKLKMKG</sequence>
<dbReference type="InterPro" id="IPR023324">
    <property type="entry name" value="BH2638-like_sf"/>
</dbReference>
<proteinExistence type="predicted"/>
<gene>
    <name evidence="1" type="ORF">BAU17_05635</name>
</gene>
<organism evidence="1 2">
    <name type="scientific">Candidatus Enterococcus willemsii</name>
    <dbReference type="NCBI Taxonomy" id="1857215"/>
    <lineage>
        <taxon>Bacteria</taxon>
        <taxon>Bacillati</taxon>
        <taxon>Bacillota</taxon>
        <taxon>Bacilli</taxon>
        <taxon>Lactobacillales</taxon>
        <taxon>Enterococcaceae</taxon>
        <taxon>Enterococcus</taxon>
    </lineage>
</organism>
<dbReference type="Gene3D" id="1.10.220.80">
    <property type="entry name" value="BH2638-like"/>
    <property type="match status" value="1"/>
</dbReference>
<dbReference type="Proteomes" id="UP000782705">
    <property type="component" value="Unassembled WGS sequence"/>
</dbReference>
<reference evidence="1 2" key="1">
    <citation type="submission" date="2016-06" db="EMBL/GenBank/DDBJ databases">
        <title>Four novel species of enterococci isolated from chicken manure.</title>
        <authorList>
            <person name="Van Tyne D."/>
        </authorList>
    </citation>
    <scope>NUCLEOTIDE SEQUENCE [LARGE SCALE GENOMIC DNA]</scope>
    <source>
        <strain evidence="1 2">CU12B</strain>
    </source>
</reference>
<dbReference type="RefSeq" id="WP_161902674.1">
    <property type="nucleotide sequence ID" value="NZ_MAEL01000046.1"/>
</dbReference>
<evidence type="ECO:0000313" key="1">
    <source>
        <dbReference type="EMBL" id="KAF1302766.1"/>
    </source>
</evidence>
<dbReference type="Pfam" id="PF05256">
    <property type="entry name" value="UPF0223"/>
    <property type="match status" value="1"/>
</dbReference>
<evidence type="ECO:0000313" key="2">
    <source>
        <dbReference type="Proteomes" id="UP000782705"/>
    </source>
</evidence>
<protein>
    <submittedName>
        <fullName evidence="1">Uncharacterized protein</fullName>
    </submittedName>
</protein>
<dbReference type="EMBL" id="MAEL01000046">
    <property type="protein sequence ID" value="KAF1302766.1"/>
    <property type="molecule type" value="Genomic_DNA"/>
</dbReference>